<comment type="caution">
    <text evidence="7">The sequence shown here is derived from an EMBL/GenBank/DDBJ whole genome shotgun (WGS) entry which is preliminary data.</text>
</comment>
<feature type="domain" description="Reductase C-terminal" evidence="6">
    <location>
        <begin position="328"/>
        <end position="416"/>
    </location>
</feature>
<keyword evidence="3" id="KW-0274">FAD</keyword>
<evidence type="ECO:0000259" key="6">
    <source>
        <dbReference type="Pfam" id="PF14759"/>
    </source>
</evidence>
<feature type="domain" description="FAD/NAD(P)-binding" evidence="5">
    <location>
        <begin position="6"/>
        <end position="309"/>
    </location>
</feature>
<accession>A0ABV1L1K7</accession>
<dbReference type="Pfam" id="PF14759">
    <property type="entry name" value="Reductase_C"/>
    <property type="match status" value="1"/>
</dbReference>
<dbReference type="SUPFAM" id="SSF51905">
    <property type="entry name" value="FAD/NAD(P)-binding domain"/>
    <property type="match status" value="2"/>
</dbReference>
<organism evidence="7 8">
    <name type="scientific">Cohnella silvisoli</name>
    <dbReference type="NCBI Taxonomy" id="2873699"/>
    <lineage>
        <taxon>Bacteria</taxon>
        <taxon>Bacillati</taxon>
        <taxon>Bacillota</taxon>
        <taxon>Bacilli</taxon>
        <taxon>Bacillales</taxon>
        <taxon>Paenibacillaceae</taxon>
        <taxon>Cohnella</taxon>
    </lineage>
</organism>
<dbReference type="PRINTS" id="PR00411">
    <property type="entry name" value="PNDRDTASEI"/>
</dbReference>
<evidence type="ECO:0000256" key="3">
    <source>
        <dbReference type="ARBA" id="ARBA00022827"/>
    </source>
</evidence>
<protein>
    <submittedName>
        <fullName evidence="7">FAD-dependent oxidoreductase</fullName>
    </submittedName>
</protein>
<dbReference type="PANTHER" id="PTHR43557:SF2">
    <property type="entry name" value="RIESKE DOMAIN-CONTAINING PROTEIN-RELATED"/>
    <property type="match status" value="1"/>
</dbReference>
<evidence type="ECO:0000256" key="1">
    <source>
        <dbReference type="ARBA" id="ARBA00001974"/>
    </source>
</evidence>
<dbReference type="InterPro" id="IPR036188">
    <property type="entry name" value="FAD/NAD-bd_sf"/>
</dbReference>
<dbReference type="EMBL" id="JASKHM010000019">
    <property type="protein sequence ID" value="MEQ4486209.1"/>
    <property type="molecule type" value="Genomic_DNA"/>
</dbReference>
<dbReference type="InterPro" id="IPR028202">
    <property type="entry name" value="Reductase_C"/>
</dbReference>
<proteinExistence type="predicted"/>
<reference evidence="7 8" key="1">
    <citation type="journal article" date="2023" name="Genome Announc.">
        <title>Pan-Genome Analyses of the Genus Cohnella and Proposal of the Novel Species Cohnella silvisoli sp. nov., Isolated from Forest Soil.</title>
        <authorList>
            <person name="Wang C."/>
            <person name="Mao L."/>
            <person name="Bao G."/>
            <person name="Zhu H."/>
        </authorList>
    </citation>
    <scope>NUCLEOTIDE SEQUENCE [LARGE SCALE GENOMIC DNA]</scope>
    <source>
        <strain evidence="7 8">NL03-T5-1</strain>
    </source>
</reference>
<comment type="cofactor">
    <cofactor evidence="1">
        <name>FAD</name>
        <dbReference type="ChEBI" id="CHEBI:57692"/>
    </cofactor>
</comment>
<dbReference type="Gene3D" id="3.50.50.60">
    <property type="entry name" value="FAD/NAD(P)-binding domain"/>
    <property type="match status" value="2"/>
</dbReference>
<evidence type="ECO:0000313" key="7">
    <source>
        <dbReference type="EMBL" id="MEQ4486209.1"/>
    </source>
</evidence>
<dbReference type="PRINTS" id="PR00368">
    <property type="entry name" value="FADPNR"/>
</dbReference>
<sequence>MLQAGMVIIGAGEAGARAAVELRTLGWTGAITLIGEEPHAPYERPPLSKQALLSPDAPSPTYILDDEKLKEHDIEWIAGTPVTAIDRAHRTVRLADGREIAYAKLLLATGARPRQLPLLPMNGTPVAGARYLRTYGDALKLRDKLQTGKRIVIVGAGFIGLEVASSAIERGCKVTVVEVGPRILMRGVPIQIAQIVEERHRAAGVDFRIGISIEAIHCADSDGSVNSLTLADGTTIEYDEMIVGIGAIPETSLAASCGLQLENGICVDETLATSDPSIYAAGDCCSFEHPLYPGRRIRLEAWRNAQDQGTHAASAMLGEKAPFASVPWFWSDQYELTLQVAGLVDFGSETIVRELQDGAKLYFHLADDGRLVAVSGIGDSVVIAKEIRIGQILVETGAKPVPQALGDPDVKLKALLRG</sequence>
<dbReference type="SUPFAM" id="SSF55424">
    <property type="entry name" value="FAD/NAD-linked reductases, dimerisation (C-terminal) domain"/>
    <property type="match status" value="1"/>
</dbReference>
<evidence type="ECO:0000313" key="8">
    <source>
        <dbReference type="Proteomes" id="UP001493487"/>
    </source>
</evidence>
<keyword evidence="8" id="KW-1185">Reference proteome</keyword>
<dbReference type="Gene3D" id="3.30.390.30">
    <property type="match status" value="1"/>
</dbReference>
<dbReference type="Pfam" id="PF07992">
    <property type="entry name" value="Pyr_redox_2"/>
    <property type="match status" value="1"/>
</dbReference>
<dbReference type="RefSeq" id="WP_232189148.1">
    <property type="nucleotide sequence ID" value="NZ_JAIOAP010000018.1"/>
</dbReference>
<evidence type="ECO:0000256" key="2">
    <source>
        <dbReference type="ARBA" id="ARBA00022630"/>
    </source>
</evidence>
<dbReference type="InterPro" id="IPR050446">
    <property type="entry name" value="FAD-oxidoreductase/Apoptosis"/>
</dbReference>
<gene>
    <name evidence="7" type="ORF">QJS35_27890</name>
</gene>
<dbReference type="InterPro" id="IPR023753">
    <property type="entry name" value="FAD/NAD-binding_dom"/>
</dbReference>
<evidence type="ECO:0000256" key="4">
    <source>
        <dbReference type="ARBA" id="ARBA00023002"/>
    </source>
</evidence>
<name>A0ABV1L1K7_9BACL</name>
<keyword evidence="2" id="KW-0285">Flavoprotein</keyword>
<dbReference type="InterPro" id="IPR016156">
    <property type="entry name" value="FAD/NAD-linked_Rdtase_dimer_sf"/>
</dbReference>
<dbReference type="Proteomes" id="UP001493487">
    <property type="component" value="Unassembled WGS sequence"/>
</dbReference>
<keyword evidence="4" id="KW-0560">Oxidoreductase</keyword>
<evidence type="ECO:0000259" key="5">
    <source>
        <dbReference type="Pfam" id="PF07992"/>
    </source>
</evidence>
<dbReference type="PANTHER" id="PTHR43557">
    <property type="entry name" value="APOPTOSIS-INDUCING FACTOR 1"/>
    <property type="match status" value="1"/>
</dbReference>